<evidence type="ECO:0000256" key="1">
    <source>
        <dbReference type="SAM" id="SignalP"/>
    </source>
</evidence>
<accession>A0AAU0UJY3</accession>
<gene>
    <name evidence="2" type="ORF">MFMK1_000378</name>
</gene>
<feature type="signal peptide" evidence="1">
    <location>
        <begin position="1"/>
        <end position="23"/>
    </location>
</feature>
<dbReference type="RefSeq" id="WP_366923484.1">
    <property type="nucleotide sequence ID" value="NZ_CP121694.1"/>
</dbReference>
<name>A0AAU0UJY3_9FIRM</name>
<reference evidence="2 3" key="1">
    <citation type="submission" date="2023-04" db="EMBL/GenBank/DDBJ databases">
        <authorList>
            <person name="Hsu D."/>
        </authorList>
    </citation>
    <scope>NUCLEOTIDE SEQUENCE [LARGE SCALE GENOMIC DNA]</scope>
    <source>
        <strain evidence="2 3">MK1</strain>
    </source>
</reference>
<evidence type="ECO:0000313" key="3">
    <source>
        <dbReference type="Proteomes" id="UP001329915"/>
    </source>
</evidence>
<proteinExistence type="predicted"/>
<organism evidence="2 3">
    <name type="scientific">Metallumcola ferriviriculae</name>
    <dbReference type="NCBI Taxonomy" id="3039180"/>
    <lineage>
        <taxon>Bacteria</taxon>
        <taxon>Bacillati</taxon>
        <taxon>Bacillota</taxon>
        <taxon>Clostridia</taxon>
        <taxon>Neomoorellales</taxon>
        <taxon>Desulfitibacteraceae</taxon>
        <taxon>Metallumcola</taxon>
    </lineage>
</organism>
<dbReference type="Proteomes" id="UP001329915">
    <property type="component" value="Chromosome"/>
</dbReference>
<keyword evidence="1" id="KW-0732">Signal</keyword>
<dbReference type="EMBL" id="CP121694">
    <property type="protein sequence ID" value="WRO20595.1"/>
    <property type="molecule type" value="Genomic_DNA"/>
</dbReference>
<dbReference type="Pfam" id="PF20316">
    <property type="entry name" value="DUF6612"/>
    <property type="match status" value="1"/>
</dbReference>
<dbReference type="AlphaFoldDB" id="A0AAU0UJY3"/>
<dbReference type="Gene3D" id="2.50.20.20">
    <property type="match status" value="1"/>
</dbReference>
<keyword evidence="3" id="KW-1185">Reference proteome</keyword>
<feature type="chain" id="PRO_5043445811" description="SLH domain-containing protein" evidence="1">
    <location>
        <begin position="24"/>
        <end position="420"/>
    </location>
</feature>
<dbReference type="InterPro" id="IPR046720">
    <property type="entry name" value="DUF6612"/>
</dbReference>
<evidence type="ECO:0000313" key="2">
    <source>
        <dbReference type="EMBL" id="WRO20595.1"/>
    </source>
</evidence>
<protein>
    <recommendedName>
        <fullName evidence="4">SLH domain-containing protein</fullName>
    </recommendedName>
</protein>
<sequence length="420" mass="46445">MVKNFSVLLVMLLILTLPVAAMAAEKDDGLLTRGEFAAMLVEAANITGDAAPVDLLINKGILKGYPNGEMGLEEATTLVEAVTLSARTLGLQDGISPIVGIEVPLGEEHWGYALYSWFERQGLVSTEADPKSFLTNEQGSAFLNTVFSIDPKATEIVNKAQKNESELKTLRMQMEGSFTVIARADAPDAKSLTGSSISMVQEMEFPARLHQTATLTVQVPEQGQQEINTELYLVNGKFYQQTSNPETGETVWYRFPDDLMPNLDKLLEKQTQQLEAVPPELQEYMHYQLLGTKDLNGTEVYEIAFYGRIDDFNKFMEAASGQFGDMNNPGLSKSASMLKSMSYWGIEYIGVEDLLTYGSDYASFMNYAEEFNGEPIPIQSMEMVATITEVSFNEDFSIEVPQEALDAPELEIPTSKSSEN</sequence>
<evidence type="ECO:0008006" key="4">
    <source>
        <dbReference type="Google" id="ProtNLM"/>
    </source>
</evidence>
<dbReference type="KEGG" id="dbc:MFMK1_000378"/>